<name>A0ABV3XFP5_9ACTN</name>
<evidence type="ECO:0000313" key="4">
    <source>
        <dbReference type="Proteomes" id="UP001560045"/>
    </source>
</evidence>
<organism evidence="3 4">
    <name type="scientific">Geodermatophilus maliterrae</name>
    <dbReference type="NCBI Taxonomy" id="3162531"/>
    <lineage>
        <taxon>Bacteria</taxon>
        <taxon>Bacillati</taxon>
        <taxon>Actinomycetota</taxon>
        <taxon>Actinomycetes</taxon>
        <taxon>Geodermatophilales</taxon>
        <taxon>Geodermatophilaceae</taxon>
        <taxon>Geodermatophilus</taxon>
    </lineage>
</organism>
<dbReference type="EMBL" id="JBFNXQ010000021">
    <property type="protein sequence ID" value="MEX5718506.1"/>
    <property type="molecule type" value="Genomic_DNA"/>
</dbReference>
<feature type="compositionally biased region" description="Pro residues" evidence="1">
    <location>
        <begin position="7"/>
        <end position="18"/>
    </location>
</feature>
<keyword evidence="2" id="KW-0812">Transmembrane</keyword>
<keyword evidence="2" id="KW-0472">Membrane</keyword>
<feature type="region of interest" description="Disordered" evidence="1">
    <location>
        <begin position="1"/>
        <end position="53"/>
    </location>
</feature>
<proteinExistence type="predicted"/>
<comment type="caution">
    <text evidence="3">The sequence shown here is derived from an EMBL/GenBank/DDBJ whole genome shotgun (WGS) entry which is preliminary data.</text>
</comment>
<accession>A0ABV3XFP5</accession>
<feature type="compositionally biased region" description="Low complexity" evidence="1">
    <location>
        <begin position="19"/>
        <end position="44"/>
    </location>
</feature>
<evidence type="ECO:0000313" key="3">
    <source>
        <dbReference type="EMBL" id="MEX5718506.1"/>
    </source>
</evidence>
<evidence type="ECO:0000256" key="1">
    <source>
        <dbReference type="SAM" id="MobiDB-lite"/>
    </source>
</evidence>
<feature type="transmembrane region" description="Helical" evidence="2">
    <location>
        <begin position="77"/>
        <end position="102"/>
    </location>
</feature>
<sequence>MSHPSPADGPVPAPPSWDPPSWDQPSWAPPAAGAVPAGAVPAGAWTPWGTWDPTAGRVSLAPPVPAPAAPAPAGRPVLTALAAAAVLVAGMVLAATVGALVLTTAADEVGRAIGEGMASPVTEDLGYYADPYATGGILGSVEQSDPVPPGELGSDTELDGHAQSCFDGDLQACDDLYMESPPLSAYEEYATTCGGRVKAFEVPFCADLD</sequence>
<keyword evidence="2" id="KW-1133">Transmembrane helix</keyword>
<protein>
    <submittedName>
        <fullName evidence="3">Uncharacterized protein</fullName>
    </submittedName>
</protein>
<dbReference type="Proteomes" id="UP001560045">
    <property type="component" value="Unassembled WGS sequence"/>
</dbReference>
<reference evidence="3 4" key="1">
    <citation type="submission" date="2024-06" db="EMBL/GenBank/DDBJ databases">
        <title>Draft genome sequence of Geodermatophilus badlandi, a novel member of the Geodermatophilaceae isolated from badland sedimentary rocks in the Red desert, Wyoming, USA.</title>
        <authorList>
            <person name="Ben Tekaya S."/>
            <person name="Nouioui I."/>
            <person name="Flores G.M."/>
            <person name="Shaal M.N."/>
            <person name="Bredoire F."/>
            <person name="Basile F."/>
            <person name="Van Diepen L."/>
            <person name="Ward N.L."/>
        </authorList>
    </citation>
    <scope>NUCLEOTIDE SEQUENCE [LARGE SCALE GENOMIC DNA]</scope>
    <source>
        <strain evidence="3 4">WL48A</strain>
    </source>
</reference>
<gene>
    <name evidence="3" type="ORF">ABQ292_09045</name>
</gene>
<dbReference type="RefSeq" id="WP_369205425.1">
    <property type="nucleotide sequence ID" value="NZ_JBFNXQ010000021.1"/>
</dbReference>
<keyword evidence="4" id="KW-1185">Reference proteome</keyword>
<evidence type="ECO:0000256" key="2">
    <source>
        <dbReference type="SAM" id="Phobius"/>
    </source>
</evidence>